<evidence type="ECO:0008006" key="8">
    <source>
        <dbReference type="Google" id="ProtNLM"/>
    </source>
</evidence>
<keyword evidence="3" id="KW-0963">Cytoplasm</keyword>
<comment type="subcellular location">
    <subcellularLocation>
        <location evidence="1">Cytoplasm</location>
    </subcellularLocation>
</comment>
<feature type="region of interest" description="Disordered" evidence="5">
    <location>
        <begin position="78"/>
        <end position="97"/>
    </location>
</feature>
<name>A0A482WRQ3_LAOST</name>
<feature type="compositionally biased region" description="Basic and acidic residues" evidence="5">
    <location>
        <begin position="78"/>
        <end position="90"/>
    </location>
</feature>
<dbReference type="GO" id="GO:0005869">
    <property type="term" value="C:dynactin complex"/>
    <property type="evidence" value="ECO:0007669"/>
    <property type="project" value="InterPro"/>
</dbReference>
<protein>
    <recommendedName>
        <fullName evidence="8">Dynactin subunit 2</fullName>
    </recommendedName>
</protein>
<dbReference type="STRING" id="195883.A0A482WRQ3"/>
<evidence type="ECO:0000256" key="5">
    <source>
        <dbReference type="SAM" id="MobiDB-lite"/>
    </source>
</evidence>
<dbReference type="FunCoup" id="A0A482WRQ3">
    <property type="interactions" value="1307"/>
</dbReference>
<dbReference type="GO" id="GO:0007017">
    <property type="term" value="P:microtubule-based process"/>
    <property type="evidence" value="ECO:0007669"/>
    <property type="project" value="InterPro"/>
</dbReference>
<keyword evidence="4" id="KW-0243">Dynein</keyword>
<dbReference type="InParanoid" id="A0A482WRQ3"/>
<evidence type="ECO:0000256" key="1">
    <source>
        <dbReference type="ARBA" id="ARBA00004496"/>
    </source>
</evidence>
<dbReference type="AlphaFoldDB" id="A0A482WRQ3"/>
<dbReference type="PANTHER" id="PTHR15346">
    <property type="entry name" value="DYNACTIN SUBUNIT"/>
    <property type="match status" value="1"/>
</dbReference>
<evidence type="ECO:0000256" key="4">
    <source>
        <dbReference type="ARBA" id="ARBA00023017"/>
    </source>
</evidence>
<comment type="similarity">
    <text evidence="2">Belongs to the dynactin subunit 2 family.</text>
</comment>
<dbReference type="OrthoDB" id="4977at2759"/>
<keyword evidence="7" id="KW-1185">Reference proteome</keyword>
<organism evidence="6 7">
    <name type="scientific">Laodelphax striatellus</name>
    <name type="common">Small brown planthopper</name>
    <name type="synonym">Delphax striatella</name>
    <dbReference type="NCBI Taxonomy" id="195883"/>
    <lineage>
        <taxon>Eukaryota</taxon>
        <taxon>Metazoa</taxon>
        <taxon>Ecdysozoa</taxon>
        <taxon>Arthropoda</taxon>
        <taxon>Hexapoda</taxon>
        <taxon>Insecta</taxon>
        <taxon>Pterygota</taxon>
        <taxon>Neoptera</taxon>
        <taxon>Paraneoptera</taxon>
        <taxon>Hemiptera</taxon>
        <taxon>Auchenorrhyncha</taxon>
        <taxon>Fulgoroidea</taxon>
        <taxon>Delphacidae</taxon>
        <taxon>Criomorphinae</taxon>
        <taxon>Laodelphax</taxon>
    </lineage>
</organism>
<dbReference type="Pfam" id="PF04912">
    <property type="entry name" value="Dynamitin"/>
    <property type="match status" value="2"/>
</dbReference>
<dbReference type="GO" id="GO:0005737">
    <property type="term" value="C:cytoplasm"/>
    <property type="evidence" value="ECO:0007669"/>
    <property type="project" value="UniProtKB-SubCell"/>
</dbReference>
<evidence type="ECO:0000313" key="7">
    <source>
        <dbReference type="Proteomes" id="UP000291343"/>
    </source>
</evidence>
<comment type="caution">
    <text evidence="6">The sequence shown here is derived from an EMBL/GenBank/DDBJ whole genome shotgun (WGS) entry which is preliminary data.</text>
</comment>
<reference evidence="6 7" key="1">
    <citation type="journal article" date="2017" name="Gigascience">
        <title>Genome sequence of the small brown planthopper, Laodelphax striatellus.</title>
        <authorList>
            <person name="Zhu J."/>
            <person name="Jiang F."/>
            <person name="Wang X."/>
            <person name="Yang P."/>
            <person name="Bao Y."/>
            <person name="Zhao W."/>
            <person name="Wang W."/>
            <person name="Lu H."/>
            <person name="Wang Q."/>
            <person name="Cui N."/>
            <person name="Li J."/>
            <person name="Chen X."/>
            <person name="Luo L."/>
            <person name="Yu J."/>
            <person name="Kang L."/>
            <person name="Cui F."/>
        </authorList>
    </citation>
    <scope>NUCLEOTIDE SEQUENCE [LARGE SCALE GENOMIC DNA]</scope>
    <source>
        <strain evidence="6">Lst14</strain>
    </source>
</reference>
<feature type="region of interest" description="Disordered" evidence="5">
    <location>
        <begin position="1"/>
        <end position="33"/>
    </location>
</feature>
<evidence type="ECO:0000256" key="2">
    <source>
        <dbReference type="ARBA" id="ARBA00006176"/>
    </source>
</evidence>
<dbReference type="InterPro" id="IPR028133">
    <property type="entry name" value="Dynamitin"/>
</dbReference>
<sequence length="336" mass="36562">MADPKYANLPGIAYDQPDMYETNDLPESDQNTDIYEEESSGAIEILHISPNDSFSKFKGKHLSAMNVDFSDRLSKNKKTGYEKAKDDAKNESTPYSNYSNQLENMRDQLAGMNLQDMLGKELITGDKINLEKTQKVIAHLSQLRASSETQPEKADASKDAVSAGSASVHYKLHMQPGQAALASTVRLANLEQRLNKMESVLGSANGGKLSRLSCDGKLSLLEIAQSLSARSALLDTQQLDAAEARCQSLNAQLDLVKEKAAATAPSAAASASEDAEKEAKISTLYELAKETSQISKIMPQTLDRMAALQTLHQQSADYTHIPYGAGIYLRVVCSHS</sequence>
<evidence type="ECO:0000313" key="6">
    <source>
        <dbReference type="EMBL" id="RZF36128.1"/>
    </source>
</evidence>
<dbReference type="GO" id="GO:0030286">
    <property type="term" value="C:dynein complex"/>
    <property type="evidence" value="ECO:0007669"/>
    <property type="project" value="UniProtKB-KW"/>
</dbReference>
<proteinExistence type="inferred from homology"/>
<dbReference type="EMBL" id="QKKF02026972">
    <property type="protein sequence ID" value="RZF36128.1"/>
    <property type="molecule type" value="Genomic_DNA"/>
</dbReference>
<gene>
    <name evidence="6" type="ORF">LSTR_LSTR007202</name>
</gene>
<dbReference type="Proteomes" id="UP000291343">
    <property type="component" value="Unassembled WGS sequence"/>
</dbReference>
<evidence type="ECO:0000256" key="3">
    <source>
        <dbReference type="ARBA" id="ARBA00022490"/>
    </source>
</evidence>
<accession>A0A482WRQ3</accession>